<evidence type="ECO:0000259" key="3">
    <source>
        <dbReference type="PROSITE" id="PS50966"/>
    </source>
</evidence>
<evidence type="ECO:0000259" key="4">
    <source>
        <dbReference type="PROSITE" id="PS51192"/>
    </source>
</evidence>
<dbReference type="InterPro" id="IPR014001">
    <property type="entry name" value="Helicase_ATP-bd"/>
</dbReference>
<dbReference type="Gene3D" id="3.40.50.10810">
    <property type="entry name" value="Tandem AAA-ATPase domain"/>
    <property type="match status" value="1"/>
</dbReference>
<dbReference type="GO" id="GO:0016787">
    <property type="term" value="F:hydrolase activity"/>
    <property type="evidence" value="ECO:0007669"/>
    <property type="project" value="UniProtKB-KW"/>
</dbReference>
<dbReference type="SMART" id="SM00490">
    <property type="entry name" value="HELICc"/>
    <property type="match status" value="1"/>
</dbReference>
<dbReference type="CDD" id="cd18012">
    <property type="entry name" value="DEXQc_arch_SWI2_SNF2"/>
    <property type="match status" value="1"/>
</dbReference>
<dbReference type="Gene3D" id="3.40.50.300">
    <property type="entry name" value="P-loop containing nucleotide triphosphate hydrolases"/>
    <property type="match status" value="1"/>
</dbReference>
<sequence length="1168" mass="133673">MTMLNFRKLKKDYSPNILNEGKDLNAKGMVVSAKIVSLSPQNVRISCGVLGAFDNKYQCEIEISRHDSTTLDSDCDCPYKYDCQHLAAVLFYLEEQFDGMVVEYSKETDLEKAHTFNEKEKDTLRKTFKEAAQKEGVRKGKKQQKELLEEYIGASQVLGQSPFFLPEEELTLDKAELAVVFTTAGNAADAFHAAEIQLALRLPFRSKPLIIPVIRDFLNAVRYSEPLYIGNKRYYFTLQSFDEESAFLLKSIMDFARFPDVVADRAQRLATLDSETFGTILAQIYESVMQRLSTTGSVLADDSKQKTMPCLYSGSLEEPLRLSPGPANLQFELEYFTAPDPKILFKPTLLIDQGIVTLQEARLFECCKPGMILNHTYYRFPALIKRKHLRNISVIRDITIPEPLFGTFVENSLPELMRFTHVSNGEIIEKFVTLPFTGKLVAECDIHYLNGVLEATVEFVYGQTKVPSSSNQLTIQEIMSFVKPEGILARNLTEEQKILNDLFQDFVYDASQHCHVCKSDKKIVEFMTEVIPRNQSRVKFNCPSNLLDQFIYDNTKFKLHLSETERMDTYKVDLKVDGYLNGVTIDLLWECLSSKKTFIELSRGKTSKRKTHADDESNFKTLKILVLDLDKLAPVVEIFDELGINLLTNHEEERPLWSLASLDASSFEGLPIAFSMTDRLREVQQQMLGKQSFNAQQVPEVINAKLREYQVEGVNWLERLRHMHLNGILADDMGLGKTLQAIIAVTQNKIDYPDSISIVVCPTSLVYNWQEEFSKFNPQLKTLPVDGSPAQRKKLIKNMKNFDIIITSYTLLQKDIEHYQSLKFRYCILDEAQHIKNRGTRNAKSVKMLQAAHRLVLTGTPIENSLEELWSLFDFLMPGLLSTFDRFVERYIRNPHTNQGKNLEILRRKVSPFILRRMKQDVLSELPPLSQIVYHCHLSETQQQLYRSYAQSAREELSQLVSKEGFDKVQIHVLATLTRLKQICCHPAIFAKEKPEGGDSSKYDMLMELIPTLIEGKHKTVIFSQYTRMLNIIRDDLSSQGIPFEYLDGSSKNRLNIVKKFNEDENIPIFLVSLKAGGTGLNLIGADTVIHYDMWWNPAVENQATDRVHRLGQKKSVLSYKLITLGTIEEKILQLQQQKEGHVKKVVSCDEEAIAKLTWEEVLELLQV</sequence>
<dbReference type="GO" id="GO:0008270">
    <property type="term" value="F:zinc ion binding"/>
    <property type="evidence" value="ECO:0007669"/>
    <property type="project" value="UniProtKB-KW"/>
</dbReference>
<name>A0A0C1C3Z0_9BACT</name>
<reference evidence="6 7" key="1">
    <citation type="journal article" date="2014" name="Mol. Biol. Evol.">
        <title>Massive expansion of Ubiquitination-related gene families within the Chlamydiae.</title>
        <authorList>
            <person name="Domman D."/>
            <person name="Collingro A."/>
            <person name="Lagkouvardos I."/>
            <person name="Gehre L."/>
            <person name="Weinmaier T."/>
            <person name="Rattei T."/>
            <person name="Subtil A."/>
            <person name="Horn M."/>
        </authorList>
    </citation>
    <scope>NUCLEOTIDE SEQUENCE [LARGE SCALE GENOMIC DNA]</scope>
    <source>
        <strain evidence="6 7">OEW1</strain>
    </source>
</reference>
<evidence type="ECO:0000313" key="7">
    <source>
        <dbReference type="Proteomes" id="UP000031307"/>
    </source>
</evidence>
<keyword evidence="2" id="KW-0479">Metal-binding</keyword>
<dbReference type="InterPro" id="IPR038718">
    <property type="entry name" value="SNF2-like_sf"/>
</dbReference>
<dbReference type="Pfam" id="PF00271">
    <property type="entry name" value="Helicase_C"/>
    <property type="match status" value="1"/>
</dbReference>
<dbReference type="Proteomes" id="UP000031307">
    <property type="component" value="Unassembled WGS sequence"/>
</dbReference>
<dbReference type="Pfam" id="PF04434">
    <property type="entry name" value="SWIM"/>
    <property type="match status" value="1"/>
</dbReference>
<evidence type="ECO:0000256" key="1">
    <source>
        <dbReference type="ARBA" id="ARBA00022801"/>
    </source>
</evidence>
<dbReference type="PROSITE" id="PS50966">
    <property type="entry name" value="ZF_SWIM"/>
    <property type="match status" value="1"/>
</dbReference>
<dbReference type="AlphaFoldDB" id="A0A0C1C3Z0"/>
<dbReference type="Pfam" id="PF00176">
    <property type="entry name" value="SNF2-rel_dom"/>
    <property type="match status" value="1"/>
</dbReference>
<evidence type="ECO:0000256" key="2">
    <source>
        <dbReference type="PROSITE-ProRule" id="PRU00325"/>
    </source>
</evidence>
<dbReference type="InterPro" id="IPR049730">
    <property type="entry name" value="SNF2/RAD54-like_C"/>
</dbReference>
<dbReference type="PATRIC" id="fig|83552.4.peg.544"/>
<feature type="domain" description="Helicase C-terminal" evidence="5">
    <location>
        <begin position="1005"/>
        <end position="1158"/>
    </location>
</feature>
<dbReference type="SMART" id="SM00487">
    <property type="entry name" value="DEXDc"/>
    <property type="match status" value="1"/>
</dbReference>
<dbReference type="GO" id="GO:0005524">
    <property type="term" value="F:ATP binding"/>
    <property type="evidence" value="ECO:0007669"/>
    <property type="project" value="InterPro"/>
</dbReference>
<dbReference type="InterPro" id="IPR013663">
    <property type="entry name" value="Helicase_SWF/SNF/SWI_bac"/>
</dbReference>
<accession>A0A0C1C3Z0</accession>
<dbReference type="PROSITE" id="PS51194">
    <property type="entry name" value="HELICASE_CTER"/>
    <property type="match status" value="1"/>
</dbReference>
<evidence type="ECO:0000259" key="5">
    <source>
        <dbReference type="PROSITE" id="PS51194"/>
    </source>
</evidence>
<organism evidence="6 7">
    <name type="scientific">Parachlamydia acanthamoebae</name>
    <dbReference type="NCBI Taxonomy" id="83552"/>
    <lineage>
        <taxon>Bacteria</taxon>
        <taxon>Pseudomonadati</taxon>
        <taxon>Chlamydiota</taxon>
        <taxon>Chlamydiia</taxon>
        <taxon>Parachlamydiales</taxon>
        <taxon>Parachlamydiaceae</taxon>
        <taxon>Parachlamydia</taxon>
    </lineage>
</organism>
<protein>
    <submittedName>
        <fullName evidence="6">Uncharacterized protein</fullName>
    </submittedName>
</protein>
<dbReference type="Pfam" id="PF08455">
    <property type="entry name" value="SNF2_assoc"/>
    <property type="match status" value="1"/>
</dbReference>
<dbReference type="InterPro" id="IPR000330">
    <property type="entry name" value="SNF2_N"/>
</dbReference>
<feature type="domain" description="SWIM-type" evidence="3">
    <location>
        <begin position="57"/>
        <end position="94"/>
    </location>
</feature>
<gene>
    <name evidence="6" type="ORF">DB43_EJ00020</name>
</gene>
<dbReference type="PROSITE" id="PS51192">
    <property type="entry name" value="HELICASE_ATP_BIND_1"/>
    <property type="match status" value="1"/>
</dbReference>
<evidence type="ECO:0000313" key="6">
    <source>
        <dbReference type="EMBL" id="KIA78231.1"/>
    </source>
</evidence>
<keyword evidence="2" id="KW-0862">Zinc</keyword>
<dbReference type="SUPFAM" id="SSF52540">
    <property type="entry name" value="P-loop containing nucleoside triphosphate hydrolases"/>
    <property type="match status" value="2"/>
</dbReference>
<proteinExistence type="predicted"/>
<dbReference type="InterPro" id="IPR007527">
    <property type="entry name" value="Znf_SWIM"/>
</dbReference>
<dbReference type="CDD" id="cd18793">
    <property type="entry name" value="SF2_C_SNF"/>
    <property type="match status" value="1"/>
</dbReference>
<feature type="domain" description="Helicase ATP-binding" evidence="4">
    <location>
        <begin position="718"/>
        <end position="879"/>
    </location>
</feature>
<dbReference type="InterPro" id="IPR027417">
    <property type="entry name" value="P-loop_NTPase"/>
</dbReference>
<keyword evidence="2" id="KW-0863">Zinc-finger</keyword>
<dbReference type="InterPro" id="IPR001650">
    <property type="entry name" value="Helicase_C-like"/>
</dbReference>
<dbReference type="EMBL" id="JSAM01000029">
    <property type="protein sequence ID" value="KIA78231.1"/>
    <property type="molecule type" value="Genomic_DNA"/>
</dbReference>
<dbReference type="PANTHER" id="PTHR10799">
    <property type="entry name" value="SNF2/RAD54 HELICASE FAMILY"/>
    <property type="match status" value="1"/>
</dbReference>
<keyword evidence="1" id="KW-0378">Hydrolase</keyword>
<comment type="caution">
    <text evidence="6">The sequence shown here is derived from an EMBL/GenBank/DDBJ whole genome shotgun (WGS) entry which is preliminary data.</text>
</comment>